<keyword evidence="3" id="KW-1185">Reference proteome</keyword>
<gene>
    <name evidence="2" type="ORF">FHX75_13638</name>
</gene>
<evidence type="ECO:0000313" key="3">
    <source>
        <dbReference type="Proteomes" id="UP000319927"/>
    </source>
</evidence>
<dbReference type="PANTHER" id="PTHR43591">
    <property type="entry name" value="METHYLTRANSFERASE"/>
    <property type="match status" value="1"/>
</dbReference>
<dbReference type="PANTHER" id="PTHR43591:SF24">
    <property type="entry name" value="2-METHOXY-6-POLYPRENYL-1,4-BENZOQUINOL METHYLASE, MITOCHONDRIAL"/>
    <property type="match status" value="1"/>
</dbReference>
<name>A0A561VPP3_9ACTN</name>
<keyword evidence="2" id="KW-0808">Transferase</keyword>
<dbReference type="CDD" id="cd02440">
    <property type="entry name" value="AdoMet_MTases"/>
    <property type="match status" value="1"/>
</dbReference>
<reference evidence="2 3" key="1">
    <citation type="submission" date="2019-06" db="EMBL/GenBank/DDBJ databases">
        <title>Sequencing the genomes of 1000 actinobacteria strains.</title>
        <authorList>
            <person name="Klenk H.-P."/>
        </authorList>
    </citation>
    <scope>NUCLEOTIDE SEQUENCE [LARGE SCALE GENOMIC DNA]</scope>
    <source>
        <strain evidence="2 3">DSM 102131</strain>
    </source>
</reference>
<dbReference type="Proteomes" id="UP000319927">
    <property type="component" value="Unassembled WGS sequence"/>
</dbReference>
<dbReference type="Gene3D" id="3.40.50.150">
    <property type="entry name" value="Vaccinia Virus protein VP39"/>
    <property type="match status" value="1"/>
</dbReference>
<dbReference type="InterPro" id="IPR013216">
    <property type="entry name" value="Methyltransf_11"/>
</dbReference>
<dbReference type="EMBL" id="VIXA01000003">
    <property type="protein sequence ID" value="TWG13591.1"/>
    <property type="molecule type" value="Genomic_DNA"/>
</dbReference>
<feature type="domain" description="Methyltransferase type 11" evidence="1">
    <location>
        <begin position="84"/>
        <end position="178"/>
    </location>
</feature>
<comment type="caution">
    <text evidence="2">The sequence shown here is derived from an EMBL/GenBank/DDBJ whole genome shotgun (WGS) entry which is preliminary data.</text>
</comment>
<dbReference type="SUPFAM" id="SSF53335">
    <property type="entry name" value="S-adenosyl-L-methionine-dependent methyltransferases"/>
    <property type="match status" value="1"/>
</dbReference>
<organism evidence="2 3">
    <name type="scientific">Micromonospora palomenae</name>
    <dbReference type="NCBI Taxonomy" id="1461247"/>
    <lineage>
        <taxon>Bacteria</taxon>
        <taxon>Bacillati</taxon>
        <taxon>Actinomycetota</taxon>
        <taxon>Actinomycetes</taxon>
        <taxon>Micromonosporales</taxon>
        <taxon>Micromonosporaceae</taxon>
        <taxon>Micromonospora</taxon>
    </lineage>
</organism>
<evidence type="ECO:0000259" key="1">
    <source>
        <dbReference type="Pfam" id="PF08241"/>
    </source>
</evidence>
<sequence length="311" mass="33853">MQKFDNTLRKFAGYLRLWAEGPRWTSADRCRERAGSAYRPYGDRMAREVWADGAAYEAYVGRWSRLVAAEFLAGLELPPGLRWLDVGCGTGALTSTVLARTEPARVDGVDPSEGFVAHARTRVDDPRVVFHVGDARSLPLPDAAVDVVVSGLALNFVPDPARAVAEFARVVAPGGVAAAYVWDYADGMVLMRHFWDAATARDPAAVELDEGRRYPLCQPEPLRALWAGAGFRDVSVRPVEVPTVFADFADYWTPFLGGQGSAPGYVSSLAEPDRAELRELLRVRVPTGPDGAIRLSARAWAVRGTAPTPRS</sequence>
<keyword evidence="2" id="KW-0489">Methyltransferase</keyword>
<evidence type="ECO:0000313" key="2">
    <source>
        <dbReference type="EMBL" id="TWG13591.1"/>
    </source>
</evidence>
<dbReference type="AlphaFoldDB" id="A0A561VPP3"/>
<dbReference type="Pfam" id="PF08241">
    <property type="entry name" value="Methyltransf_11"/>
    <property type="match status" value="1"/>
</dbReference>
<dbReference type="GO" id="GO:0008757">
    <property type="term" value="F:S-adenosylmethionine-dependent methyltransferase activity"/>
    <property type="evidence" value="ECO:0007669"/>
    <property type="project" value="InterPro"/>
</dbReference>
<proteinExistence type="predicted"/>
<protein>
    <submittedName>
        <fullName evidence="2">Methyltransferase family protein</fullName>
    </submittedName>
</protein>
<accession>A0A561VPP3</accession>
<dbReference type="InterPro" id="IPR029063">
    <property type="entry name" value="SAM-dependent_MTases_sf"/>
</dbReference>
<dbReference type="GO" id="GO:0032259">
    <property type="term" value="P:methylation"/>
    <property type="evidence" value="ECO:0007669"/>
    <property type="project" value="UniProtKB-KW"/>
</dbReference>